<evidence type="ECO:0000256" key="5">
    <source>
        <dbReference type="ARBA" id="ARBA00023295"/>
    </source>
</evidence>
<keyword evidence="5" id="KW-0326">Glycosidase</keyword>
<proteinExistence type="inferred from homology"/>
<dbReference type="Gene3D" id="3.20.20.300">
    <property type="entry name" value="Glycoside hydrolase, family 3, N-terminal domain"/>
    <property type="match status" value="1"/>
</dbReference>
<name>A0A1C7ICR5_9FIRM</name>
<evidence type="ECO:0000256" key="7">
    <source>
        <dbReference type="SAM" id="Phobius"/>
    </source>
</evidence>
<evidence type="ECO:0000313" key="9">
    <source>
        <dbReference type="EMBL" id="ANU77441.1"/>
    </source>
</evidence>
<dbReference type="PROSITE" id="PS00775">
    <property type="entry name" value="GLYCOSYL_HYDROL_F3"/>
    <property type="match status" value="1"/>
</dbReference>
<keyword evidence="10" id="KW-1185">Reference proteome</keyword>
<dbReference type="InterPro" id="IPR019800">
    <property type="entry name" value="Glyco_hydro_3_AS"/>
</dbReference>
<reference evidence="9" key="1">
    <citation type="submission" date="2017-04" db="EMBL/GenBank/DDBJ databases">
        <title>Complete Genome Sequences of Twelve Strains of a Stable Defined Moderately Diverse Mouse Microbiota 2 (sDMDMm2).</title>
        <authorList>
            <person name="Uchimura Y."/>
            <person name="Wyss M."/>
            <person name="Brugiroux S."/>
            <person name="Limenitakis J.P."/>
            <person name="Stecher B."/>
            <person name="McCoy K.D."/>
            <person name="Macpherson A.J."/>
        </authorList>
    </citation>
    <scope>NUCLEOTIDE SEQUENCE</scope>
    <source>
        <strain evidence="9">YL58</strain>
    </source>
</reference>
<evidence type="ECO:0000256" key="3">
    <source>
        <dbReference type="ARBA" id="ARBA00012663"/>
    </source>
</evidence>
<dbReference type="PANTHER" id="PTHR30480:SF13">
    <property type="entry name" value="BETA-HEXOSAMINIDASE"/>
    <property type="match status" value="1"/>
</dbReference>
<dbReference type="EC" id="3.2.1.52" evidence="3"/>
<keyword evidence="7" id="KW-0472">Membrane</keyword>
<dbReference type="GO" id="GO:0005975">
    <property type="term" value="P:carbohydrate metabolic process"/>
    <property type="evidence" value="ECO:0007669"/>
    <property type="project" value="InterPro"/>
</dbReference>
<keyword evidence="7" id="KW-0812">Transmembrane</keyword>
<dbReference type="PANTHER" id="PTHR30480">
    <property type="entry name" value="BETA-HEXOSAMINIDASE-RELATED"/>
    <property type="match status" value="1"/>
</dbReference>
<dbReference type="Proteomes" id="UP000092574">
    <property type="component" value="Chromosome"/>
</dbReference>
<keyword evidence="4 9" id="KW-0378">Hydrolase</keyword>
<dbReference type="AlphaFoldDB" id="A0A1C7ICR5"/>
<dbReference type="InterPro" id="IPR036962">
    <property type="entry name" value="Glyco_hydro_3_N_sf"/>
</dbReference>
<gene>
    <name evidence="9" type="ORF">A4V09_17840</name>
</gene>
<dbReference type="GO" id="GO:0009254">
    <property type="term" value="P:peptidoglycan turnover"/>
    <property type="evidence" value="ECO:0007669"/>
    <property type="project" value="TreeGrafter"/>
</dbReference>
<evidence type="ECO:0000256" key="6">
    <source>
        <dbReference type="SAM" id="MobiDB-lite"/>
    </source>
</evidence>
<feature type="compositionally biased region" description="Polar residues" evidence="6">
    <location>
        <begin position="38"/>
        <end position="48"/>
    </location>
</feature>
<evidence type="ECO:0000313" key="10">
    <source>
        <dbReference type="Proteomes" id="UP000092574"/>
    </source>
</evidence>
<dbReference type="EMBL" id="CP015405">
    <property type="protein sequence ID" value="ANU77441.1"/>
    <property type="molecule type" value="Genomic_DNA"/>
</dbReference>
<dbReference type="InterPro" id="IPR001764">
    <property type="entry name" value="Glyco_hydro_3_N"/>
</dbReference>
<evidence type="ECO:0000256" key="4">
    <source>
        <dbReference type="ARBA" id="ARBA00022801"/>
    </source>
</evidence>
<feature type="compositionally biased region" description="Basic and acidic residues" evidence="6">
    <location>
        <begin position="49"/>
        <end position="75"/>
    </location>
</feature>
<comment type="catalytic activity">
    <reaction evidence="1">
        <text>Hydrolysis of terminal non-reducing N-acetyl-D-hexosamine residues in N-acetyl-beta-D-hexosaminides.</text>
        <dbReference type="EC" id="3.2.1.52"/>
    </reaction>
</comment>
<dbReference type="KEGG" id="byl:A4V09_17840"/>
<feature type="transmembrane region" description="Helical" evidence="7">
    <location>
        <begin position="12"/>
        <end position="31"/>
    </location>
</feature>
<dbReference type="OrthoDB" id="9805821at2"/>
<sequence length="443" mass="47958">MNKKRKSPLWMLVPMGVIIVVLSIVLIVITLKSGNPKSEAVSASQMQNKESEGKESVKENKSDSKDTKDAARAEPGETDTGPAEIYVSSDIPQKVKDKVKSMSLEEKAAQLFFVTPEDITQVDVATVAGEDTKKAYEQYPVGGIVYFSQNIQGPEQLRGMLGKTQDYAEEIAGVPVFLGVDEEGGEVSRVAGNTNFSVTRYESMRAIGDSKDTSQAYDVGKTLASYLKELGFNIDFAPNADVITNSGNTVIGNRSFGEDPQLVADMTSQVVRGLQDNGVSACLKHFPGHGGTVEDSHEGRAYTDKTLEEMEEKELVPFKEGIKAAPDFIMAGHISIPKSLGDNTPASLSEKVLTGLLRDQYGYDGIIITDALNMKAVSGVYSPAEASVKAILAGADMLLMPDDFRAAYNGVLEAVEEGGLSEERIDASVERILRLKMEKYHYS</sequence>
<comment type="similarity">
    <text evidence="2">Belongs to the glycosyl hydrolase 3 family.</text>
</comment>
<dbReference type="InterPro" id="IPR017853">
    <property type="entry name" value="GH"/>
</dbReference>
<dbReference type="Pfam" id="PF00933">
    <property type="entry name" value="Glyco_hydro_3"/>
    <property type="match status" value="1"/>
</dbReference>
<accession>A0A1C7ICR5</accession>
<dbReference type="RefSeq" id="WP_065543569.1">
    <property type="nucleotide sequence ID" value="NZ_CP015405.2"/>
</dbReference>
<organism evidence="9 10">
    <name type="scientific">Blautia pseudococcoides</name>
    <dbReference type="NCBI Taxonomy" id="1796616"/>
    <lineage>
        <taxon>Bacteria</taxon>
        <taxon>Bacillati</taxon>
        <taxon>Bacillota</taxon>
        <taxon>Clostridia</taxon>
        <taxon>Lachnospirales</taxon>
        <taxon>Lachnospiraceae</taxon>
        <taxon>Blautia</taxon>
    </lineage>
</organism>
<feature type="domain" description="Glycoside hydrolase family 3 N-terminal" evidence="8">
    <location>
        <begin position="104"/>
        <end position="435"/>
    </location>
</feature>
<dbReference type="STRING" id="1796616.A4V09_17840"/>
<evidence type="ECO:0000256" key="2">
    <source>
        <dbReference type="ARBA" id="ARBA00005336"/>
    </source>
</evidence>
<dbReference type="InterPro" id="IPR050226">
    <property type="entry name" value="NagZ_Beta-hexosaminidase"/>
</dbReference>
<keyword evidence="7" id="KW-1133">Transmembrane helix</keyword>
<evidence type="ECO:0000259" key="8">
    <source>
        <dbReference type="Pfam" id="PF00933"/>
    </source>
</evidence>
<protein>
    <recommendedName>
        <fullName evidence="3">beta-N-acetylhexosaminidase</fullName>
        <ecNumber evidence="3">3.2.1.52</ecNumber>
    </recommendedName>
</protein>
<evidence type="ECO:0000256" key="1">
    <source>
        <dbReference type="ARBA" id="ARBA00001231"/>
    </source>
</evidence>
<feature type="region of interest" description="Disordered" evidence="6">
    <location>
        <begin position="38"/>
        <end position="87"/>
    </location>
</feature>
<dbReference type="SUPFAM" id="SSF51445">
    <property type="entry name" value="(Trans)glycosidases"/>
    <property type="match status" value="1"/>
</dbReference>
<dbReference type="GO" id="GO:0004563">
    <property type="term" value="F:beta-N-acetylhexosaminidase activity"/>
    <property type="evidence" value="ECO:0007669"/>
    <property type="project" value="UniProtKB-EC"/>
</dbReference>